<accession>E2S932</accession>
<dbReference type="EMBL" id="ACLF03000003">
    <property type="protein sequence ID" value="EFQ84302.1"/>
    <property type="molecule type" value="Genomic_DNA"/>
</dbReference>
<dbReference type="RefSeq" id="WP_007078040.1">
    <property type="nucleotide sequence ID" value="NZ_CM001024.1"/>
</dbReference>
<dbReference type="GO" id="GO:0016780">
    <property type="term" value="F:phosphotransferase activity, for other substituted phosphate groups"/>
    <property type="evidence" value="ECO:0007669"/>
    <property type="project" value="TreeGrafter"/>
</dbReference>
<dbReference type="Pfam" id="PF02397">
    <property type="entry name" value="Bac_transf"/>
    <property type="match status" value="1"/>
</dbReference>
<protein>
    <submittedName>
        <fullName evidence="3">Bacterial sugar transferase</fullName>
        <ecNumber evidence="3">2.4.1.-</ecNumber>
    </submittedName>
</protein>
<proteinExistence type="inferred from homology"/>
<evidence type="ECO:0000313" key="4">
    <source>
        <dbReference type="Proteomes" id="UP000003111"/>
    </source>
</evidence>
<dbReference type="OrthoDB" id="9808602at2"/>
<evidence type="ECO:0000256" key="1">
    <source>
        <dbReference type="ARBA" id="ARBA00006464"/>
    </source>
</evidence>
<dbReference type="GO" id="GO:0016757">
    <property type="term" value="F:glycosyltransferase activity"/>
    <property type="evidence" value="ECO:0007669"/>
    <property type="project" value="UniProtKB-KW"/>
</dbReference>
<dbReference type="AlphaFoldDB" id="E2S932"/>
<dbReference type="Proteomes" id="UP000003111">
    <property type="component" value="Unassembled WGS sequence"/>
</dbReference>
<keyword evidence="3" id="KW-0808">Transferase</keyword>
<comment type="caution">
    <text evidence="3">The sequence shown here is derived from an EMBL/GenBank/DDBJ whole genome shotgun (WGS) entry which is preliminary data.</text>
</comment>
<keyword evidence="3" id="KW-0328">Glycosyltransferase</keyword>
<evidence type="ECO:0000259" key="2">
    <source>
        <dbReference type="Pfam" id="PF02397"/>
    </source>
</evidence>
<gene>
    <name evidence="3" type="ORF">HMPREF0063_11018</name>
</gene>
<keyword evidence="4" id="KW-1185">Reference proteome</keyword>
<organism evidence="3 4">
    <name type="scientific">Aeromicrobium marinum DSM 15272</name>
    <dbReference type="NCBI Taxonomy" id="585531"/>
    <lineage>
        <taxon>Bacteria</taxon>
        <taxon>Bacillati</taxon>
        <taxon>Actinomycetota</taxon>
        <taxon>Actinomycetes</taxon>
        <taxon>Propionibacteriales</taxon>
        <taxon>Nocardioidaceae</taxon>
        <taxon>Aeromicrobium</taxon>
    </lineage>
</organism>
<dbReference type="STRING" id="585531.HMPREF0063_11018"/>
<comment type="similarity">
    <text evidence="1">Belongs to the bacterial sugar transferase family.</text>
</comment>
<dbReference type="EC" id="2.4.1.-" evidence="3"/>
<sequence length="245" mass="27279">MKMKRALDLVLVLCGAIVWVPVLTVAALAVLIGTGRPVLYRSMRRIDDGQVVRIVKFRTMVKNAEKLVNRDVVPVENQVRFLNIPADSPLYTSVGRLLERCGITELPQFVHVIRGQMSIIGNRPLPENVMRCLREEYADADDRFLTKAGLTGPAQLVGRDVLTDAERLRLEGAYCRACIQGYSVRLDLAILLATVGIVIGIKKGLDYQGVLDLIERHSRRRRTVEIRRAERALPATVDAAEVAGQ</sequence>
<reference evidence="3" key="1">
    <citation type="submission" date="2010-08" db="EMBL/GenBank/DDBJ databases">
        <authorList>
            <person name="Muzny D."/>
            <person name="Qin X."/>
            <person name="Buhay C."/>
            <person name="Dugan-Rocha S."/>
            <person name="Ding Y."/>
            <person name="Chen G."/>
            <person name="Hawes A."/>
            <person name="Holder M."/>
            <person name="Jhangiani S."/>
            <person name="Johnson A."/>
            <person name="Khan Z."/>
            <person name="Li Z."/>
            <person name="Liu W."/>
            <person name="Liu X."/>
            <person name="Perez L."/>
            <person name="Shen H."/>
            <person name="Wang Q."/>
            <person name="Watt J."/>
            <person name="Xi L."/>
            <person name="Xin Y."/>
            <person name="Zhou J."/>
            <person name="Deng J."/>
            <person name="Jiang H."/>
            <person name="Liu Y."/>
            <person name="Qu J."/>
            <person name="Song X.-Z."/>
            <person name="Zhang L."/>
            <person name="Villasana D."/>
            <person name="Johnson A."/>
            <person name="Liu J."/>
            <person name="Liyanage D."/>
            <person name="Lorensuhewa L."/>
            <person name="Robinson T."/>
            <person name="Song A."/>
            <person name="Song B.-B."/>
            <person name="Dinh H."/>
            <person name="Thornton R."/>
            <person name="Coyle M."/>
            <person name="Francisco L."/>
            <person name="Jackson L."/>
            <person name="Javaid M."/>
            <person name="Korchina V."/>
            <person name="Kovar C."/>
            <person name="Mata R."/>
            <person name="Mathew T."/>
            <person name="Ngo R."/>
            <person name="Nguyen L."/>
            <person name="Nguyen N."/>
            <person name="Okwuonu G."/>
            <person name="Ongeri F."/>
            <person name="Pham C."/>
            <person name="Simmons D."/>
            <person name="Wilczek-Boney K."/>
            <person name="Hale W."/>
            <person name="Jakkamsetti A."/>
            <person name="Pham P."/>
            <person name="Ruth R."/>
            <person name="San Lucas F."/>
            <person name="Warren J."/>
            <person name="Zhang J."/>
            <person name="Zhao Z."/>
            <person name="Zhou C."/>
            <person name="Zhu D."/>
            <person name="Lee S."/>
            <person name="Bess C."/>
            <person name="Blankenburg K."/>
            <person name="Forbes L."/>
            <person name="Fu Q."/>
            <person name="Gubbala S."/>
            <person name="Hirani K."/>
            <person name="Jayaseelan J.C."/>
            <person name="Lara F."/>
            <person name="Munidasa M."/>
            <person name="Palculict T."/>
            <person name="Patil S."/>
            <person name="Pu L.-L."/>
            <person name="Saada N."/>
            <person name="Tang L."/>
            <person name="Weissenberger G."/>
            <person name="Zhu Y."/>
            <person name="Hemphill L."/>
            <person name="Shang Y."/>
            <person name="Youmans B."/>
            <person name="Ayvaz T."/>
            <person name="Ross M."/>
            <person name="Santibanez J."/>
            <person name="Aqrawi P."/>
            <person name="Gross S."/>
            <person name="Joshi V."/>
            <person name="Fowler G."/>
            <person name="Nazareth L."/>
            <person name="Reid J."/>
            <person name="Worley K."/>
            <person name="Petrosino J."/>
            <person name="Highlander S."/>
            <person name="Gibbs R."/>
        </authorList>
    </citation>
    <scope>NUCLEOTIDE SEQUENCE [LARGE SCALE GENOMIC DNA]</scope>
    <source>
        <strain evidence="3">DSM 15272</strain>
    </source>
</reference>
<name>E2S932_9ACTN</name>
<evidence type="ECO:0000313" key="3">
    <source>
        <dbReference type="EMBL" id="EFQ84302.1"/>
    </source>
</evidence>
<dbReference type="PANTHER" id="PTHR30576">
    <property type="entry name" value="COLANIC BIOSYNTHESIS UDP-GLUCOSE LIPID CARRIER TRANSFERASE"/>
    <property type="match status" value="1"/>
</dbReference>
<dbReference type="HOGENOM" id="CLU_024920_1_4_11"/>
<dbReference type="PANTHER" id="PTHR30576:SF10">
    <property type="entry name" value="SLL5057 PROTEIN"/>
    <property type="match status" value="1"/>
</dbReference>
<dbReference type="InterPro" id="IPR003362">
    <property type="entry name" value="Bact_transf"/>
</dbReference>
<dbReference type="eggNOG" id="COG2148">
    <property type="taxonomic scope" value="Bacteria"/>
</dbReference>
<feature type="domain" description="Bacterial sugar transferase" evidence="2">
    <location>
        <begin position="4"/>
        <end position="199"/>
    </location>
</feature>